<comment type="similarity">
    <text evidence="1">Belongs to the LysR transcriptional regulatory family.</text>
</comment>
<dbReference type="GO" id="GO:0003700">
    <property type="term" value="F:DNA-binding transcription factor activity"/>
    <property type="evidence" value="ECO:0007669"/>
    <property type="project" value="InterPro"/>
</dbReference>
<keyword evidence="2" id="KW-0805">Transcription regulation</keyword>
<reference evidence="6 7" key="1">
    <citation type="submission" date="2016-03" db="EMBL/GenBank/DDBJ databases">
        <title>Genome sequencing of Devosia sp. S37.</title>
        <authorList>
            <person name="Mohd Nor M."/>
        </authorList>
    </citation>
    <scope>NUCLEOTIDE SEQUENCE [LARGE SCALE GENOMIC DNA]</scope>
    <source>
        <strain evidence="6 7">S37</strain>
    </source>
</reference>
<dbReference type="AlphaFoldDB" id="A0A178HU67"/>
<dbReference type="InterPro" id="IPR058163">
    <property type="entry name" value="LysR-type_TF_proteobact-type"/>
</dbReference>
<organism evidence="6 7">
    <name type="scientific">Devosia elaeis</name>
    <dbReference type="NCBI Taxonomy" id="1770058"/>
    <lineage>
        <taxon>Bacteria</taxon>
        <taxon>Pseudomonadati</taxon>
        <taxon>Pseudomonadota</taxon>
        <taxon>Alphaproteobacteria</taxon>
        <taxon>Hyphomicrobiales</taxon>
        <taxon>Devosiaceae</taxon>
        <taxon>Devosia</taxon>
    </lineage>
</organism>
<name>A0A178HU67_9HYPH</name>
<evidence type="ECO:0000313" key="7">
    <source>
        <dbReference type="Proteomes" id="UP000078389"/>
    </source>
</evidence>
<dbReference type="Proteomes" id="UP000078389">
    <property type="component" value="Unassembled WGS sequence"/>
</dbReference>
<accession>A0A178HU67</accession>
<gene>
    <name evidence="6" type="ORF">A3840_12950</name>
</gene>
<keyword evidence="3" id="KW-0238">DNA-binding</keyword>
<dbReference type="EMBL" id="LVVY01000094">
    <property type="protein sequence ID" value="OAM76412.1"/>
    <property type="molecule type" value="Genomic_DNA"/>
</dbReference>
<evidence type="ECO:0000256" key="2">
    <source>
        <dbReference type="ARBA" id="ARBA00023015"/>
    </source>
</evidence>
<dbReference type="Gene3D" id="1.10.10.10">
    <property type="entry name" value="Winged helix-like DNA-binding domain superfamily/Winged helix DNA-binding domain"/>
    <property type="match status" value="1"/>
</dbReference>
<dbReference type="Gene3D" id="3.40.190.290">
    <property type="match status" value="1"/>
</dbReference>
<dbReference type="PANTHER" id="PTHR30537:SF5">
    <property type="entry name" value="HTH-TYPE TRANSCRIPTIONAL ACTIVATOR TTDR-RELATED"/>
    <property type="match status" value="1"/>
</dbReference>
<evidence type="ECO:0000256" key="3">
    <source>
        <dbReference type="ARBA" id="ARBA00023125"/>
    </source>
</evidence>
<dbReference type="InterPro" id="IPR036388">
    <property type="entry name" value="WH-like_DNA-bd_sf"/>
</dbReference>
<dbReference type="InterPro" id="IPR005119">
    <property type="entry name" value="LysR_subst-bd"/>
</dbReference>
<dbReference type="InterPro" id="IPR036390">
    <property type="entry name" value="WH_DNA-bd_sf"/>
</dbReference>
<dbReference type="SUPFAM" id="SSF53850">
    <property type="entry name" value="Periplasmic binding protein-like II"/>
    <property type="match status" value="1"/>
</dbReference>
<dbReference type="OrthoDB" id="9807765at2"/>
<dbReference type="Pfam" id="PF03466">
    <property type="entry name" value="LysR_substrate"/>
    <property type="match status" value="1"/>
</dbReference>
<keyword evidence="7" id="KW-1185">Reference proteome</keyword>
<evidence type="ECO:0000256" key="1">
    <source>
        <dbReference type="ARBA" id="ARBA00009437"/>
    </source>
</evidence>
<evidence type="ECO:0000256" key="4">
    <source>
        <dbReference type="ARBA" id="ARBA00023163"/>
    </source>
</evidence>
<dbReference type="RefSeq" id="WP_067457399.1">
    <property type="nucleotide sequence ID" value="NZ_LVVY01000094.1"/>
</dbReference>
<dbReference type="FunFam" id="1.10.10.10:FF:000001">
    <property type="entry name" value="LysR family transcriptional regulator"/>
    <property type="match status" value="1"/>
</dbReference>
<dbReference type="PROSITE" id="PS50931">
    <property type="entry name" value="HTH_LYSR"/>
    <property type="match status" value="1"/>
</dbReference>
<comment type="caution">
    <text evidence="6">The sequence shown here is derived from an EMBL/GenBank/DDBJ whole genome shotgun (WGS) entry which is preliminary data.</text>
</comment>
<dbReference type="GO" id="GO:0003677">
    <property type="term" value="F:DNA binding"/>
    <property type="evidence" value="ECO:0007669"/>
    <property type="project" value="UniProtKB-KW"/>
</dbReference>
<protein>
    <recommendedName>
        <fullName evidence="5">HTH lysR-type domain-containing protein</fullName>
    </recommendedName>
</protein>
<proteinExistence type="inferred from homology"/>
<dbReference type="SUPFAM" id="SSF46785">
    <property type="entry name" value="Winged helix' DNA-binding domain"/>
    <property type="match status" value="1"/>
</dbReference>
<evidence type="ECO:0000259" key="5">
    <source>
        <dbReference type="PROSITE" id="PS50931"/>
    </source>
</evidence>
<keyword evidence="4" id="KW-0804">Transcription</keyword>
<feature type="domain" description="HTH lysR-type" evidence="5">
    <location>
        <begin position="17"/>
        <end position="73"/>
    </location>
</feature>
<evidence type="ECO:0000313" key="6">
    <source>
        <dbReference type="EMBL" id="OAM76412.1"/>
    </source>
</evidence>
<dbReference type="Pfam" id="PF00126">
    <property type="entry name" value="HTH_1"/>
    <property type="match status" value="1"/>
</dbReference>
<sequence>MSAEDVKPTGSSLQQADLNGLVVFARLAATLNFTATARALGLSPSAVSQAIRALENRVGATLVQRTTRQVGLTEAGVALLAGLKPALAEIEAAMNVVDTLSGSVSGKLRLNVPRAVAPILWSQLLLPFGREHPDLEIEVHASDSLDAVFSEGFDAGVRLGDDLEQDMIAFRLTEPFAIGIFANPQWLDRVGRPADIEDLDPALCVQFRNSLGQVRPWRLMAGEVAREVQPRGRAIVDDAISNMVVAASGGGFAYGASPVASELIPPGTLEPVLAEASLMSPGLFLYYPSAKRALPKLRALVRFVEQKGRYKAAVMPPSTKTAEPVR</sequence>
<dbReference type="PANTHER" id="PTHR30537">
    <property type="entry name" value="HTH-TYPE TRANSCRIPTIONAL REGULATOR"/>
    <property type="match status" value="1"/>
</dbReference>
<dbReference type="STRING" id="1770058.A3840_12950"/>
<dbReference type="InterPro" id="IPR000847">
    <property type="entry name" value="LysR_HTH_N"/>
</dbReference>